<dbReference type="InterPro" id="IPR023213">
    <property type="entry name" value="CAT-like_dom_sf"/>
</dbReference>
<sequence length="719" mass="79342">METTVSKSMIAGVQSVMPVEVTQHREVRPISVGDPVGAGIFRRTLNIVTYYKDAGASGERGWLVAGWIKESLGRALTEQPMLCGRLRRRRTTKGEEDGLEVVANDSGVRMVEAIFPASLLEFFEMVKRDKSRAEAETVFWRDIDEVDPQFCPLFYVQVTNFESGGYSIGISCSILIADLLLETDFLTKWAKIQSSLAHSKTTLKPIFYLPPAKRNNFLNELPRSASVLDRSEPLLFQAKTCSKISPACMKKTVPNGQTASADVFLFHKEKGGDENGNNTTEREGMKVEIHTGHQVISDCVCGGDLEEIDIGVLDVSLAFEDKLEGNSCWVGSISKGVVFVVPSTSGDTKSIVALPKKPNMETVVSKSMVVAVQSVVPVVVTQHREVRSISVGDPVGAGIFRRTLNILTYYKDACDSGERGWLVAGWIKESLGRALTEQPMICGRLRRRRRTTGEEDGLEVVANDSGVRMVEARFPASLPEFFEMVKKDKRRAEAETIFWRDIDEVNPQFSPLFYVQVTNFESGGYSVGISCSILIADLLLETDFLTKWAQIQISLAHSKTTLTPIFCLPPDIRNNIIIELPRSASVLDRSEPFVSRAKTCSKILPVCMRKAVTNRETASVDVFLFNKEQVGDENSTTERDGVKVEIHTRHQMINSDCDCGGDLEETDVGVVLDVSLGFEDKLEGNSCWVGSISKGVVIVVPSTFGDTKSIVALPKNVTH</sequence>
<dbReference type="Gene3D" id="3.30.559.10">
    <property type="entry name" value="Chloramphenicol acetyltransferase-like domain"/>
    <property type="match status" value="2"/>
</dbReference>
<dbReference type="EMBL" id="JADBGQ010000002">
    <property type="protein sequence ID" value="KAG5408000.1"/>
    <property type="molecule type" value="Genomic_DNA"/>
</dbReference>
<reference evidence="2 3" key="1">
    <citation type="submission" date="2021-03" db="EMBL/GenBank/DDBJ databases">
        <authorList>
            <person name="King G.J."/>
            <person name="Bancroft I."/>
            <person name="Baten A."/>
            <person name="Bloomfield J."/>
            <person name="Borpatragohain P."/>
            <person name="He Z."/>
            <person name="Irish N."/>
            <person name="Irwin J."/>
            <person name="Liu K."/>
            <person name="Mauleon R.P."/>
            <person name="Moore J."/>
            <person name="Morris R."/>
            <person name="Ostergaard L."/>
            <person name="Wang B."/>
            <person name="Wells R."/>
        </authorList>
    </citation>
    <scope>NUCLEOTIDE SEQUENCE [LARGE SCALE GENOMIC DNA]</scope>
    <source>
        <strain evidence="2">R-o-18</strain>
        <tissue evidence="2">Leaf</tissue>
    </source>
</reference>
<dbReference type="PANTHER" id="PTHR31642:SF299">
    <property type="entry name" value="OS02G0653400 PROTEIN"/>
    <property type="match status" value="1"/>
</dbReference>
<comment type="similarity">
    <text evidence="1">Belongs to the plant acyltransferase family.</text>
</comment>
<organism evidence="2 3">
    <name type="scientific">Brassica rapa subsp. trilocularis</name>
    <dbReference type="NCBI Taxonomy" id="1813537"/>
    <lineage>
        <taxon>Eukaryota</taxon>
        <taxon>Viridiplantae</taxon>
        <taxon>Streptophyta</taxon>
        <taxon>Embryophyta</taxon>
        <taxon>Tracheophyta</taxon>
        <taxon>Spermatophyta</taxon>
        <taxon>Magnoliopsida</taxon>
        <taxon>eudicotyledons</taxon>
        <taxon>Gunneridae</taxon>
        <taxon>Pentapetalae</taxon>
        <taxon>rosids</taxon>
        <taxon>malvids</taxon>
        <taxon>Brassicales</taxon>
        <taxon>Brassicaceae</taxon>
        <taxon>Brassiceae</taxon>
        <taxon>Brassica</taxon>
    </lineage>
</organism>
<gene>
    <name evidence="2" type="primary">A02p000730.1_BraROA</name>
    <name evidence="2" type="ORF">IGI04_004319</name>
</gene>
<protein>
    <recommendedName>
        <fullName evidence="4">START domain-containing protein</fullName>
    </recommendedName>
</protein>
<dbReference type="PANTHER" id="PTHR31642">
    <property type="entry name" value="TRICHOTHECENE 3-O-ACETYLTRANSFERASE"/>
    <property type="match status" value="1"/>
</dbReference>
<evidence type="ECO:0000313" key="3">
    <source>
        <dbReference type="Proteomes" id="UP000823674"/>
    </source>
</evidence>
<evidence type="ECO:0008006" key="4">
    <source>
        <dbReference type="Google" id="ProtNLM"/>
    </source>
</evidence>
<dbReference type="Pfam" id="PF02458">
    <property type="entry name" value="Transferase"/>
    <property type="match status" value="2"/>
</dbReference>
<keyword evidence="3" id="KW-1185">Reference proteome</keyword>
<evidence type="ECO:0000313" key="2">
    <source>
        <dbReference type="EMBL" id="KAG5408000.1"/>
    </source>
</evidence>
<proteinExistence type="inferred from homology"/>
<evidence type="ECO:0000256" key="1">
    <source>
        <dbReference type="ARBA" id="ARBA00009861"/>
    </source>
</evidence>
<dbReference type="InterPro" id="IPR050317">
    <property type="entry name" value="Plant_Fungal_Acyltransferase"/>
</dbReference>
<dbReference type="Proteomes" id="UP000823674">
    <property type="component" value="Chromosome A02"/>
</dbReference>
<accession>A0ABQ7NAR9</accession>
<comment type="caution">
    <text evidence="2">The sequence shown here is derived from an EMBL/GenBank/DDBJ whole genome shotgun (WGS) entry which is preliminary data.</text>
</comment>
<name>A0ABQ7NAR9_BRACM</name>